<proteinExistence type="predicted"/>
<organism evidence="2 3">
    <name type="scientific">Algoriphagus taiwanensis</name>
    <dbReference type="NCBI Taxonomy" id="1445656"/>
    <lineage>
        <taxon>Bacteria</taxon>
        <taxon>Pseudomonadati</taxon>
        <taxon>Bacteroidota</taxon>
        <taxon>Cytophagia</taxon>
        <taxon>Cytophagales</taxon>
        <taxon>Cyclobacteriaceae</taxon>
        <taxon>Algoriphagus</taxon>
    </lineage>
</organism>
<keyword evidence="1" id="KW-0732">Signal</keyword>
<gene>
    <name evidence="2" type="ORF">Ataiwa_04490</name>
</gene>
<keyword evidence="3" id="KW-1185">Reference proteome</keyword>
<accession>A0ABQ6PW35</accession>
<name>A0ABQ6PW35_9BACT</name>
<protein>
    <recommendedName>
        <fullName evidence="4">SH3 domain-containing protein</fullName>
    </recommendedName>
</protein>
<comment type="caution">
    <text evidence="2">The sequence shown here is derived from an EMBL/GenBank/DDBJ whole genome shotgun (WGS) entry which is preliminary data.</text>
</comment>
<evidence type="ECO:0008006" key="4">
    <source>
        <dbReference type="Google" id="ProtNLM"/>
    </source>
</evidence>
<sequence length="212" mass="24782">MKQLIFCLLIFSFLNLQAQEIPKENLPDSVTVNFNFSPFRKTPDTTGEVISRLKIGTKARLLDIEKDHVKVRINNEIGYISQAFIDKPSPLKEYFDQYKIFIAEQEKQRKIREQEIKDSIYQENLKVQDAKLKAYREARKKELIKKYGPTSGEKVFNKLIWIGMTEEMLLDSWGSPNDINRTVTSSLVRKQYVYSGGRYVYVENGKVVAWQD</sequence>
<evidence type="ECO:0000256" key="1">
    <source>
        <dbReference type="SAM" id="SignalP"/>
    </source>
</evidence>
<dbReference type="Proteomes" id="UP001307705">
    <property type="component" value="Unassembled WGS sequence"/>
</dbReference>
<dbReference type="Gene3D" id="2.30.30.40">
    <property type="entry name" value="SH3 Domains"/>
    <property type="match status" value="1"/>
</dbReference>
<dbReference type="RefSeq" id="WP_338226992.1">
    <property type="nucleotide sequence ID" value="NZ_BTPE01000002.1"/>
</dbReference>
<dbReference type="EMBL" id="BTPE01000002">
    <property type="protein sequence ID" value="GMQ32177.1"/>
    <property type="molecule type" value="Genomic_DNA"/>
</dbReference>
<evidence type="ECO:0000313" key="2">
    <source>
        <dbReference type="EMBL" id="GMQ32177.1"/>
    </source>
</evidence>
<reference evidence="2 3" key="1">
    <citation type="submission" date="2023-08" db="EMBL/GenBank/DDBJ databases">
        <title>Draft genome sequence of Algoriphagus taiwanensis.</title>
        <authorList>
            <person name="Takatani N."/>
            <person name="Hosokawa M."/>
            <person name="Sawabe T."/>
        </authorList>
    </citation>
    <scope>NUCLEOTIDE SEQUENCE [LARGE SCALE GENOMIC DNA]</scope>
    <source>
        <strain evidence="2 3">JCM 19755</strain>
    </source>
</reference>
<feature type="signal peptide" evidence="1">
    <location>
        <begin position="1"/>
        <end position="18"/>
    </location>
</feature>
<evidence type="ECO:0000313" key="3">
    <source>
        <dbReference type="Proteomes" id="UP001307705"/>
    </source>
</evidence>
<feature type="chain" id="PRO_5046417850" description="SH3 domain-containing protein" evidence="1">
    <location>
        <begin position="19"/>
        <end position="212"/>
    </location>
</feature>